<dbReference type="PANTHER" id="PTHR23080">
    <property type="entry name" value="THAP DOMAIN PROTEIN"/>
    <property type="match status" value="1"/>
</dbReference>
<gene>
    <name evidence="9" type="ORF">Zmor_001434</name>
</gene>
<evidence type="ECO:0000313" key="10">
    <source>
        <dbReference type="Proteomes" id="UP001168821"/>
    </source>
</evidence>
<dbReference type="Proteomes" id="UP001168821">
    <property type="component" value="Unassembled WGS sequence"/>
</dbReference>
<comment type="cofactor">
    <cofactor evidence="1">
        <name>a divalent metal cation</name>
        <dbReference type="ChEBI" id="CHEBI:60240"/>
    </cofactor>
</comment>
<dbReference type="AlphaFoldDB" id="A0AA38IYI1"/>
<evidence type="ECO:0000256" key="6">
    <source>
        <dbReference type="PROSITE-ProRule" id="PRU00309"/>
    </source>
</evidence>
<proteinExistence type="predicted"/>
<reference evidence="9" key="1">
    <citation type="journal article" date="2023" name="G3 (Bethesda)">
        <title>Whole genome assemblies of Zophobas morio and Tenebrio molitor.</title>
        <authorList>
            <person name="Kaur S."/>
            <person name="Stinson S.A."/>
            <person name="diCenzo G.C."/>
        </authorList>
    </citation>
    <scope>NUCLEOTIDE SEQUENCE</scope>
    <source>
        <strain evidence="9">QUZm001</strain>
    </source>
</reference>
<feature type="region of interest" description="Disordered" evidence="7">
    <location>
        <begin position="146"/>
        <end position="192"/>
    </location>
</feature>
<dbReference type="GO" id="GO:0008270">
    <property type="term" value="F:zinc ion binding"/>
    <property type="evidence" value="ECO:0007669"/>
    <property type="project" value="UniProtKB-KW"/>
</dbReference>
<sequence length="534" mass="60692">MAKQCFFVGCDNNSTNNPEKLFLTVPQKVDRRKLWFEAVGRTYIPGKSLYCCEDHFDLEKDAENWIHFKLMGTRLMLKDNVVPRNIVRKETSSQFTPTSRKCKMETQQHSRGLRRKLFPEPTVPGTSQDVTEDVEDLQLKTVASPSGMFVSAKSPEKSVSPLRTKRRTLRKATQTRVSTKDQSSMTSVEVADKSTNTLRSLSSQIYQSPHKPIQGSSTSLSSSSLSLQSGSVYEPSSESLHETNMMISKELLVKVEIFKIENNSRFYLGLPKSEFFFIKLLQEELEVPVEHIYIVLKKIRTDDQFVRLGTDFALSTSGVSNIFSKTLPKMATKLNELIFWPEKSKIQRVLPRQFQTYYKNVEAIIDCFEIQVERPSAAYQQALTWSNYKTCNTCKYLVSSTPNGLINFISEGFGGRTSDVEIIKQSGYLTVVPENATVMTDRGFKQVAGLFQKKKVNLVRPPSVTSTRKMTKDEVRLSKLVAALRIHIERLIRRIREFRMLGPHATTDHNLVPLLDHIVIVACGLINLQGPLIQ</sequence>
<evidence type="ECO:0000256" key="5">
    <source>
        <dbReference type="ARBA" id="ARBA00023125"/>
    </source>
</evidence>
<organism evidence="9 10">
    <name type="scientific">Zophobas morio</name>
    <dbReference type="NCBI Taxonomy" id="2755281"/>
    <lineage>
        <taxon>Eukaryota</taxon>
        <taxon>Metazoa</taxon>
        <taxon>Ecdysozoa</taxon>
        <taxon>Arthropoda</taxon>
        <taxon>Hexapoda</taxon>
        <taxon>Insecta</taxon>
        <taxon>Pterygota</taxon>
        <taxon>Neoptera</taxon>
        <taxon>Endopterygota</taxon>
        <taxon>Coleoptera</taxon>
        <taxon>Polyphaga</taxon>
        <taxon>Cucujiformia</taxon>
        <taxon>Tenebrionidae</taxon>
        <taxon>Zophobas</taxon>
    </lineage>
</organism>
<keyword evidence="3 6" id="KW-0863">Zinc-finger</keyword>
<evidence type="ECO:0000259" key="8">
    <source>
        <dbReference type="PROSITE" id="PS50950"/>
    </source>
</evidence>
<dbReference type="EMBL" id="JALNTZ010000001">
    <property type="protein sequence ID" value="KAJ3665972.1"/>
    <property type="molecule type" value="Genomic_DNA"/>
</dbReference>
<protein>
    <recommendedName>
        <fullName evidence="8">THAP-type domain-containing protein</fullName>
    </recommendedName>
</protein>
<feature type="compositionally biased region" description="Polar residues" evidence="7">
    <location>
        <begin position="180"/>
        <end position="192"/>
    </location>
</feature>
<evidence type="ECO:0000256" key="1">
    <source>
        <dbReference type="ARBA" id="ARBA00001968"/>
    </source>
</evidence>
<dbReference type="InterPro" id="IPR006612">
    <property type="entry name" value="THAP_Znf"/>
</dbReference>
<dbReference type="PROSITE" id="PS50950">
    <property type="entry name" value="ZF_THAP"/>
    <property type="match status" value="1"/>
</dbReference>
<feature type="domain" description="THAP-type" evidence="8">
    <location>
        <begin position="1"/>
        <end position="86"/>
    </location>
</feature>
<dbReference type="GO" id="GO:0003677">
    <property type="term" value="F:DNA binding"/>
    <property type="evidence" value="ECO:0007669"/>
    <property type="project" value="UniProtKB-UniRule"/>
</dbReference>
<comment type="caution">
    <text evidence="9">The sequence shown here is derived from an EMBL/GenBank/DDBJ whole genome shotgun (WGS) entry which is preliminary data.</text>
</comment>
<keyword evidence="5 6" id="KW-0238">DNA-binding</keyword>
<evidence type="ECO:0000256" key="3">
    <source>
        <dbReference type="ARBA" id="ARBA00022771"/>
    </source>
</evidence>
<evidence type="ECO:0000256" key="2">
    <source>
        <dbReference type="ARBA" id="ARBA00022723"/>
    </source>
</evidence>
<dbReference type="SUPFAM" id="SSF57716">
    <property type="entry name" value="Glucocorticoid receptor-like (DNA-binding domain)"/>
    <property type="match status" value="1"/>
</dbReference>
<dbReference type="InterPro" id="IPR027806">
    <property type="entry name" value="HARBI1_dom"/>
</dbReference>
<dbReference type="SMART" id="SM00980">
    <property type="entry name" value="THAP"/>
    <property type="match status" value="1"/>
</dbReference>
<evidence type="ECO:0000256" key="7">
    <source>
        <dbReference type="SAM" id="MobiDB-lite"/>
    </source>
</evidence>
<keyword evidence="4" id="KW-0862">Zinc</keyword>
<dbReference type="Pfam" id="PF05485">
    <property type="entry name" value="THAP"/>
    <property type="match status" value="1"/>
</dbReference>
<keyword evidence="2" id="KW-0479">Metal-binding</keyword>
<accession>A0AA38IYI1</accession>
<keyword evidence="10" id="KW-1185">Reference proteome</keyword>
<name>A0AA38IYI1_9CUCU</name>
<evidence type="ECO:0000313" key="9">
    <source>
        <dbReference type="EMBL" id="KAJ3665972.1"/>
    </source>
</evidence>
<dbReference type="Pfam" id="PF13359">
    <property type="entry name" value="DDE_Tnp_4"/>
    <property type="match status" value="1"/>
</dbReference>
<evidence type="ECO:0000256" key="4">
    <source>
        <dbReference type="ARBA" id="ARBA00022833"/>
    </source>
</evidence>